<evidence type="ECO:0000256" key="1">
    <source>
        <dbReference type="SAM" id="SignalP"/>
    </source>
</evidence>
<dbReference type="EMBL" id="JACSIT010000098">
    <property type="protein sequence ID" value="MBC6994446.1"/>
    <property type="molecule type" value="Genomic_DNA"/>
</dbReference>
<dbReference type="PROSITE" id="PS51257">
    <property type="entry name" value="PROKAR_LIPOPROTEIN"/>
    <property type="match status" value="1"/>
</dbReference>
<dbReference type="AlphaFoldDB" id="A0A923PKM5"/>
<dbReference type="InterPro" id="IPR025316">
    <property type="entry name" value="DUF4221"/>
</dbReference>
<protein>
    <submittedName>
        <fullName evidence="2">DUF4221 family protein</fullName>
    </submittedName>
</protein>
<feature type="chain" id="PRO_5038127839" evidence="1">
    <location>
        <begin position="23"/>
        <end position="363"/>
    </location>
</feature>
<dbReference type="RefSeq" id="WP_187466520.1">
    <property type="nucleotide sequence ID" value="NZ_JACSIT010000098.1"/>
</dbReference>
<dbReference type="Proteomes" id="UP000650081">
    <property type="component" value="Unassembled WGS sequence"/>
</dbReference>
<keyword evidence="1" id="KW-0732">Signal</keyword>
<reference evidence="2" key="1">
    <citation type="submission" date="2020-08" db="EMBL/GenBank/DDBJ databases">
        <title>Lewinella bacteria from marine environments.</title>
        <authorList>
            <person name="Zhong Y."/>
        </authorList>
    </citation>
    <scope>NUCLEOTIDE SEQUENCE</scope>
    <source>
        <strain evidence="2">KCTC 42187</strain>
    </source>
</reference>
<keyword evidence="3" id="KW-1185">Reference proteome</keyword>
<feature type="signal peptide" evidence="1">
    <location>
        <begin position="1"/>
        <end position="22"/>
    </location>
</feature>
<organism evidence="2 3">
    <name type="scientific">Neolewinella lacunae</name>
    <dbReference type="NCBI Taxonomy" id="1517758"/>
    <lineage>
        <taxon>Bacteria</taxon>
        <taxon>Pseudomonadati</taxon>
        <taxon>Bacteroidota</taxon>
        <taxon>Saprospiria</taxon>
        <taxon>Saprospirales</taxon>
        <taxon>Lewinellaceae</taxon>
        <taxon>Neolewinella</taxon>
    </lineage>
</organism>
<name>A0A923PKM5_9BACT</name>
<comment type="caution">
    <text evidence="2">The sequence shown here is derived from an EMBL/GenBank/DDBJ whole genome shotgun (WGS) entry which is preliminary data.</text>
</comment>
<evidence type="ECO:0000313" key="3">
    <source>
        <dbReference type="Proteomes" id="UP000650081"/>
    </source>
</evidence>
<dbReference type="Pfam" id="PF13970">
    <property type="entry name" value="DUF4221"/>
    <property type="match status" value="1"/>
</dbReference>
<evidence type="ECO:0000313" key="2">
    <source>
        <dbReference type="EMBL" id="MBC6994446.1"/>
    </source>
</evidence>
<sequence>MEKFLISLLCLLVLLGCNSREAPSALEAATTIKGQIESPLQGWYKTAQPTSTVPGEEAFVGYNEPNHSLDFFRLQNGTVVFEQLIKLTFEGPRGIDEIRALHYVNADTIFLVARNHVVIINEKNKEIFRLNVSTEFGNKVDGLDFSLYHPNVRQEMGVNTWYRNGLLYLPLNYYASDPLTELDALGPDIALISYLNVAEKSFGVLPIRYPTFLQKELYGFASSARFAYSDDKIIYYFAGFPDLYLYDFASERVEHLPCANDLADTPPLGAMEILDHSRNVVHYEHGVVSENEKYFVQAVFIPNTDQPGSQLFLRRTDLTTGHADIIKAPRRTAGSGMMLFNDSLWMPNMASSEDSLSFTVLSF</sequence>
<gene>
    <name evidence="2" type="ORF">H9S92_09740</name>
</gene>
<accession>A0A923PKM5</accession>
<proteinExistence type="predicted"/>